<evidence type="ECO:0000313" key="3">
    <source>
        <dbReference type="Proteomes" id="UP000887572"/>
    </source>
</evidence>
<protein>
    <submittedName>
        <fullName evidence="4">Uncharacterized protein</fullName>
    </submittedName>
</protein>
<dbReference type="WBParaSite" id="Gr19_v10_g893.t1">
    <property type="protein sequence ID" value="Gr19_v10_g893.t1"/>
    <property type="gene ID" value="Gr19_v10_g893"/>
</dbReference>
<dbReference type="PROSITE" id="PS51450">
    <property type="entry name" value="LRR"/>
    <property type="match status" value="1"/>
</dbReference>
<evidence type="ECO:0000313" key="4">
    <source>
        <dbReference type="WBParaSite" id="Gr19_v10_g893.t1"/>
    </source>
</evidence>
<dbReference type="InterPro" id="IPR050333">
    <property type="entry name" value="SLRP"/>
</dbReference>
<organism evidence="3 4">
    <name type="scientific">Globodera rostochiensis</name>
    <name type="common">Golden nematode worm</name>
    <name type="synonym">Heterodera rostochiensis</name>
    <dbReference type="NCBI Taxonomy" id="31243"/>
    <lineage>
        <taxon>Eukaryota</taxon>
        <taxon>Metazoa</taxon>
        <taxon>Ecdysozoa</taxon>
        <taxon>Nematoda</taxon>
        <taxon>Chromadorea</taxon>
        <taxon>Rhabditida</taxon>
        <taxon>Tylenchina</taxon>
        <taxon>Tylenchomorpha</taxon>
        <taxon>Tylenchoidea</taxon>
        <taxon>Heteroderidae</taxon>
        <taxon>Heteroderinae</taxon>
        <taxon>Globodera</taxon>
    </lineage>
</organism>
<name>A0A914IA73_GLORO</name>
<dbReference type="InterPro" id="IPR003591">
    <property type="entry name" value="Leu-rich_rpt_typical-subtyp"/>
</dbReference>
<dbReference type="PANTHER" id="PTHR45712">
    <property type="entry name" value="AGAP008170-PA"/>
    <property type="match status" value="1"/>
</dbReference>
<dbReference type="SMART" id="SM00369">
    <property type="entry name" value="LRR_TYP"/>
    <property type="match status" value="3"/>
</dbReference>
<proteinExistence type="predicted"/>
<dbReference type="Gene3D" id="3.80.10.10">
    <property type="entry name" value="Ribonuclease Inhibitor"/>
    <property type="match status" value="1"/>
</dbReference>
<dbReference type="AlphaFoldDB" id="A0A914IA73"/>
<dbReference type="PANTHER" id="PTHR45712:SF22">
    <property type="entry name" value="INSULIN-LIKE GROWTH FACTOR-BINDING PROTEIN COMPLEX ACID LABILE SUBUNIT"/>
    <property type="match status" value="1"/>
</dbReference>
<dbReference type="Pfam" id="PF00560">
    <property type="entry name" value="LRR_1"/>
    <property type="match status" value="1"/>
</dbReference>
<sequence>MALSAARGVTQVMNRCEDAKVSGFLDFSDCSLMYIADAIYLVLRGCQISRCSLKNNKLKKLPPKLITNFPHMDVINLEGNQLSELPSEIGQWHALRGINLAHNRLERLPEPLLSCGQLSLLDLSGNSIEDIDADALQRAFPALRQLHLRECPISEAKIEAIRTRMGSMCQIVYK</sequence>
<accession>A0A914IA73</accession>
<keyword evidence="1" id="KW-0433">Leucine-rich repeat</keyword>
<dbReference type="InterPro" id="IPR001611">
    <property type="entry name" value="Leu-rich_rpt"/>
</dbReference>
<dbReference type="Proteomes" id="UP000887572">
    <property type="component" value="Unplaced"/>
</dbReference>
<evidence type="ECO:0000256" key="2">
    <source>
        <dbReference type="ARBA" id="ARBA00022737"/>
    </source>
</evidence>
<dbReference type="Pfam" id="PF13855">
    <property type="entry name" value="LRR_8"/>
    <property type="match status" value="1"/>
</dbReference>
<dbReference type="SUPFAM" id="SSF52075">
    <property type="entry name" value="Outer arm dynein light chain 1"/>
    <property type="match status" value="1"/>
</dbReference>
<keyword evidence="2" id="KW-0677">Repeat</keyword>
<dbReference type="InterPro" id="IPR032675">
    <property type="entry name" value="LRR_dom_sf"/>
</dbReference>
<reference evidence="4" key="1">
    <citation type="submission" date="2022-11" db="UniProtKB">
        <authorList>
            <consortium name="WormBaseParasite"/>
        </authorList>
    </citation>
    <scope>IDENTIFICATION</scope>
</reference>
<evidence type="ECO:0000256" key="1">
    <source>
        <dbReference type="ARBA" id="ARBA00022614"/>
    </source>
</evidence>
<keyword evidence="3" id="KW-1185">Reference proteome</keyword>